<gene>
    <name evidence="2" type="ORF">PF005_g562</name>
</gene>
<dbReference type="AlphaFoldDB" id="A0A6A3ZN57"/>
<sequence length="134" mass="14890">MNLTVFDAETMEMINAFQRSLFTTCCKMVSPMYSLSQQVADVLTAYLILHNPQMKELQADGLAVTRMEAAAVNTGASFAELLAWSSHLAVCGNENPKPRQEAPHTKQREQDHRASKLCDRPINAAHPAPGRSYR</sequence>
<accession>A0A6A3ZN57</accession>
<protein>
    <submittedName>
        <fullName evidence="2">Uncharacterized protein</fullName>
    </submittedName>
</protein>
<dbReference type="Proteomes" id="UP000433483">
    <property type="component" value="Unassembled WGS sequence"/>
</dbReference>
<dbReference type="EMBL" id="QXGB01000011">
    <property type="protein sequence ID" value="KAE9237678.1"/>
    <property type="molecule type" value="Genomic_DNA"/>
</dbReference>
<keyword evidence="3" id="KW-1185">Reference proteome</keyword>
<evidence type="ECO:0000313" key="3">
    <source>
        <dbReference type="Proteomes" id="UP000433483"/>
    </source>
</evidence>
<feature type="compositionally biased region" description="Basic and acidic residues" evidence="1">
    <location>
        <begin position="96"/>
        <end position="119"/>
    </location>
</feature>
<name>A0A6A3ZN57_9STRA</name>
<proteinExistence type="predicted"/>
<organism evidence="2 3">
    <name type="scientific">Phytophthora fragariae</name>
    <dbReference type="NCBI Taxonomy" id="53985"/>
    <lineage>
        <taxon>Eukaryota</taxon>
        <taxon>Sar</taxon>
        <taxon>Stramenopiles</taxon>
        <taxon>Oomycota</taxon>
        <taxon>Peronosporomycetes</taxon>
        <taxon>Peronosporales</taxon>
        <taxon>Peronosporaceae</taxon>
        <taxon>Phytophthora</taxon>
    </lineage>
</organism>
<evidence type="ECO:0000313" key="2">
    <source>
        <dbReference type="EMBL" id="KAE9237678.1"/>
    </source>
</evidence>
<feature type="region of interest" description="Disordered" evidence="1">
    <location>
        <begin position="93"/>
        <end position="134"/>
    </location>
</feature>
<dbReference type="OrthoDB" id="114396at2759"/>
<reference evidence="2 3" key="1">
    <citation type="submission" date="2018-08" db="EMBL/GenBank/DDBJ databases">
        <title>Genomic investigation of the strawberry pathogen Phytophthora fragariae indicates pathogenicity is determined by transcriptional variation in three key races.</title>
        <authorList>
            <person name="Adams T.M."/>
            <person name="Armitage A.D."/>
            <person name="Sobczyk M.K."/>
            <person name="Bates H.J."/>
            <person name="Dunwell J.M."/>
            <person name="Nellist C.F."/>
            <person name="Harrison R.J."/>
        </authorList>
    </citation>
    <scope>NUCLEOTIDE SEQUENCE [LARGE SCALE GENOMIC DNA]</scope>
    <source>
        <strain evidence="2 3">NOV-27</strain>
    </source>
</reference>
<evidence type="ECO:0000256" key="1">
    <source>
        <dbReference type="SAM" id="MobiDB-lite"/>
    </source>
</evidence>
<comment type="caution">
    <text evidence="2">The sequence shown here is derived from an EMBL/GenBank/DDBJ whole genome shotgun (WGS) entry which is preliminary data.</text>
</comment>